<keyword evidence="6" id="KW-0732">Signal</keyword>
<dbReference type="InterPro" id="IPR050330">
    <property type="entry name" value="Bact_OuterMem_StrucFunc"/>
</dbReference>
<dbReference type="PANTHER" id="PTHR30329:SF21">
    <property type="entry name" value="LIPOPROTEIN YIAD-RELATED"/>
    <property type="match status" value="1"/>
</dbReference>
<evidence type="ECO:0000259" key="7">
    <source>
        <dbReference type="PROSITE" id="PS51123"/>
    </source>
</evidence>
<gene>
    <name evidence="8" type="ORF">HIV01_004145</name>
</gene>
<accession>A0ABX7RE99</accession>
<evidence type="ECO:0000313" key="9">
    <source>
        <dbReference type="Proteomes" id="UP000663400"/>
    </source>
</evidence>
<evidence type="ECO:0000256" key="3">
    <source>
        <dbReference type="ARBA" id="ARBA00023237"/>
    </source>
</evidence>
<evidence type="ECO:0000256" key="6">
    <source>
        <dbReference type="SAM" id="SignalP"/>
    </source>
</evidence>
<protein>
    <submittedName>
        <fullName evidence="8">OmpA family protein</fullName>
    </submittedName>
</protein>
<keyword evidence="3" id="KW-0998">Cell outer membrane</keyword>
<evidence type="ECO:0000313" key="8">
    <source>
        <dbReference type="EMBL" id="QSX75724.1"/>
    </source>
</evidence>
<dbReference type="PRINTS" id="PR01021">
    <property type="entry name" value="OMPADOMAIN"/>
</dbReference>
<dbReference type="Pfam" id="PF13488">
    <property type="entry name" value="Gly-zipper_Omp"/>
    <property type="match status" value="1"/>
</dbReference>
<evidence type="ECO:0000256" key="5">
    <source>
        <dbReference type="SAM" id="MobiDB-lite"/>
    </source>
</evidence>
<dbReference type="RefSeq" id="WP_200605081.1">
    <property type="nucleotide sequence ID" value="NZ_CP071517.1"/>
</dbReference>
<dbReference type="CDD" id="cd07185">
    <property type="entry name" value="OmpA_C-like"/>
    <property type="match status" value="1"/>
</dbReference>
<dbReference type="PANTHER" id="PTHR30329">
    <property type="entry name" value="STATOR ELEMENT OF FLAGELLAR MOTOR COMPLEX"/>
    <property type="match status" value="1"/>
</dbReference>
<dbReference type="InterPro" id="IPR006664">
    <property type="entry name" value="OMP_bac"/>
</dbReference>
<dbReference type="PROSITE" id="PS51257">
    <property type="entry name" value="PROKAR_LIPOPROTEIN"/>
    <property type="match status" value="1"/>
</dbReference>
<dbReference type="EMBL" id="CP071517">
    <property type="protein sequence ID" value="QSX75724.1"/>
    <property type="molecule type" value="Genomic_DNA"/>
</dbReference>
<proteinExistence type="predicted"/>
<keyword evidence="2 4" id="KW-0472">Membrane</keyword>
<dbReference type="Proteomes" id="UP000663400">
    <property type="component" value="Chromosome"/>
</dbReference>
<feature type="domain" description="OmpA-like" evidence="7">
    <location>
        <begin position="127"/>
        <end position="244"/>
    </location>
</feature>
<evidence type="ECO:0000256" key="2">
    <source>
        <dbReference type="ARBA" id="ARBA00023136"/>
    </source>
</evidence>
<keyword evidence="9" id="KW-1185">Reference proteome</keyword>
<comment type="subcellular location">
    <subcellularLocation>
        <location evidence="1">Cell outer membrane</location>
    </subcellularLocation>
</comment>
<sequence length="245" mass="25929">MKTQIKIAFAALAMTAVLAGCATSQPYYGQQYPQGQYPQSAPPQQGQPPAQQQGMSKTGKGALIGALAGVAAGLLSGDDATERRQRALVGAGVGGLAGAAIGNYQDRQERALRDQMAGTGVDVVRDGNNITLNMPSGITFDFDKSNLKPEFYPVLDNVARTLQEYNQTIVEVAGHTDSVGSDAYNQKLSEQRADAVSGYLTSRGLNRDRFIVVGAGETHPVASNDTDSGRAQNRRVEITLVPIES</sequence>
<dbReference type="Pfam" id="PF00691">
    <property type="entry name" value="OmpA"/>
    <property type="match status" value="1"/>
</dbReference>
<dbReference type="InterPro" id="IPR039567">
    <property type="entry name" value="Gly-zipper"/>
</dbReference>
<feature type="region of interest" description="Disordered" evidence="5">
    <location>
        <begin position="33"/>
        <end position="58"/>
    </location>
</feature>
<evidence type="ECO:0000256" key="4">
    <source>
        <dbReference type="PROSITE-ProRule" id="PRU00473"/>
    </source>
</evidence>
<dbReference type="InterPro" id="IPR006665">
    <property type="entry name" value="OmpA-like"/>
</dbReference>
<feature type="chain" id="PRO_5045265833" evidence="6">
    <location>
        <begin position="20"/>
        <end position="245"/>
    </location>
</feature>
<organism evidence="8 9">
    <name type="scientific">Lysobacter arenosi</name>
    <dbReference type="NCBI Taxonomy" id="2795387"/>
    <lineage>
        <taxon>Bacteria</taxon>
        <taxon>Pseudomonadati</taxon>
        <taxon>Pseudomonadota</taxon>
        <taxon>Gammaproteobacteria</taxon>
        <taxon>Lysobacterales</taxon>
        <taxon>Lysobacteraceae</taxon>
        <taxon>Lysobacter</taxon>
    </lineage>
</organism>
<feature type="signal peptide" evidence="6">
    <location>
        <begin position="1"/>
        <end position="19"/>
    </location>
</feature>
<dbReference type="PROSITE" id="PS51123">
    <property type="entry name" value="OMPA_2"/>
    <property type="match status" value="1"/>
</dbReference>
<reference evidence="8 9" key="1">
    <citation type="submission" date="2021-02" db="EMBL/GenBank/DDBJ databases">
        <title>Lysobacter arenosi sp. nov., isolated from soil of gangwondo yeongwol, south Korea.</title>
        <authorList>
            <person name="Kim K.R."/>
            <person name="Kim K.H."/>
            <person name="Jeon C.O."/>
        </authorList>
    </citation>
    <scope>NUCLEOTIDE SEQUENCE [LARGE SCALE GENOMIC DNA]</scope>
    <source>
        <strain evidence="8 9">R7</strain>
    </source>
</reference>
<dbReference type="InterPro" id="IPR036737">
    <property type="entry name" value="OmpA-like_sf"/>
</dbReference>
<evidence type="ECO:0000256" key="1">
    <source>
        <dbReference type="ARBA" id="ARBA00004442"/>
    </source>
</evidence>
<dbReference type="Gene3D" id="3.30.1330.60">
    <property type="entry name" value="OmpA-like domain"/>
    <property type="match status" value="1"/>
</dbReference>
<dbReference type="PRINTS" id="PR01023">
    <property type="entry name" value="NAFLGMOTY"/>
</dbReference>
<name>A0ABX7RE99_9GAMM</name>
<dbReference type="SUPFAM" id="SSF103088">
    <property type="entry name" value="OmpA-like"/>
    <property type="match status" value="1"/>
</dbReference>